<feature type="domain" description="Core-binding (CB)" evidence="8">
    <location>
        <begin position="79"/>
        <end position="156"/>
    </location>
</feature>
<organism evidence="9 10">
    <name type="scientific">Clostridium formicaceticum</name>
    <dbReference type="NCBI Taxonomy" id="1497"/>
    <lineage>
        <taxon>Bacteria</taxon>
        <taxon>Bacillati</taxon>
        <taxon>Bacillota</taxon>
        <taxon>Clostridia</taxon>
        <taxon>Eubacteriales</taxon>
        <taxon>Clostridiaceae</taxon>
        <taxon>Clostridium</taxon>
    </lineage>
</organism>
<name>A0ABM6EXV1_9CLOT</name>
<feature type="domain" description="Tyr recombinase" evidence="7">
    <location>
        <begin position="173"/>
        <end position="346"/>
    </location>
</feature>
<dbReference type="PANTHER" id="PTHR30349">
    <property type="entry name" value="PHAGE INTEGRASE-RELATED"/>
    <property type="match status" value="1"/>
</dbReference>
<dbReference type="InterPro" id="IPR010998">
    <property type="entry name" value="Integrase_recombinase_N"/>
</dbReference>
<comment type="function">
    <text evidence="1">Site-specific tyrosine recombinase, which acts by catalyzing the cutting and rejoining of the recombining DNA molecules.</text>
</comment>
<proteinExistence type="inferred from homology"/>
<keyword evidence="4 6" id="KW-0238">DNA-binding</keyword>
<dbReference type="SUPFAM" id="SSF56349">
    <property type="entry name" value="DNA breaking-rejoining enzymes"/>
    <property type="match status" value="1"/>
</dbReference>
<dbReference type="InterPro" id="IPR004107">
    <property type="entry name" value="Integrase_SAM-like_N"/>
</dbReference>
<evidence type="ECO:0000256" key="2">
    <source>
        <dbReference type="ARBA" id="ARBA00008857"/>
    </source>
</evidence>
<dbReference type="PANTHER" id="PTHR30349:SF64">
    <property type="entry name" value="PROPHAGE INTEGRASE INTD-RELATED"/>
    <property type="match status" value="1"/>
</dbReference>
<dbReference type="Pfam" id="PF00589">
    <property type="entry name" value="Phage_integrase"/>
    <property type="match status" value="1"/>
</dbReference>
<keyword evidence="5" id="KW-0233">DNA recombination</keyword>
<dbReference type="EMBL" id="CP017603">
    <property type="protein sequence ID" value="AOY77726.1"/>
    <property type="molecule type" value="Genomic_DNA"/>
</dbReference>
<evidence type="ECO:0000313" key="10">
    <source>
        <dbReference type="Proteomes" id="UP000177894"/>
    </source>
</evidence>
<reference evidence="9 10" key="1">
    <citation type="submission" date="2016-10" db="EMBL/GenBank/DDBJ databases">
        <title>Complete Genome Sequence of Acetogen Clostridium formicoaceticum ATCC 27076.</title>
        <authorList>
            <person name="Bao T."/>
            <person name="Cheng C."/>
            <person name="Zhao J."/>
            <person name="Yang S.-T."/>
            <person name="Wang J."/>
            <person name="Wang M."/>
        </authorList>
    </citation>
    <scope>NUCLEOTIDE SEQUENCE [LARGE SCALE GENOMIC DNA]</scope>
    <source>
        <strain evidence="9 10">ATCC 27076</strain>
    </source>
</reference>
<dbReference type="PROSITE" id="PS51898">
    <property type="entry name" value="TYR_RECOMBINASE"/>
    <property type="match status" value="1"/>
</dbReference>
<evidence type="ECO:0000313" key="9">
    <source>
        <dbReference type="EMBL" id="AOY77726.1"/>
    </source>
</evidence>
<comment type="similarity">
    <text evidence="2">Belongs to the 'phage' integrase family.</text>
</comment>
<evidence type="ECO:0000256" key="5">
    <source>
        <dbReference type="ARBA" id="ARBA00023172"/>
    </source>
</evidence>
<dbReference type="InterPro" id="IPR044068">
    <property type="entry name" value="CB"/>
</dbReference>
<dbReference type="Pfam" id="PF13495">
    <property type="entry name" value="Phage_int_SAM_4"/>
    <property type="match status" value="1"/>
</dbReference>
<dbReference type="PROSITE" id="PS51900">
    <property type="entry name" value="CB"/>
    <property type="match status" value="1"/>
</dbReference>
<evidence type="ECO:0000259" key="7">
    <source>
        <dbReference type="PROSITE" id="PS51898"/>
    </source>
</evidence>
<dbReference type="Gene3D" id="1.10.443.10">
    <property type="entry name" value="Intergrase catalytic core"/>
    <property type="match status" value="1"/>
</dbReference>
<keyword evidence="3" id="KW-0229">DNA integration</keyword>
<sequence>MNDREIHVSFEYNDELVKKIKKVEGRRWQPHKKCWVVPNNVKSINSLIRVFVNDNVSWDKSLNPFIKNNNDSNLLDINSTLSQLEKQLTLIGYSSKTKKAYKGHIRRFLTFNNNTKVLEKEGVEKYMYYLFNEQQNSHTFVNQALSAIKIYYEYVLKKGKVLYDLPRPKREKKLPNILSQKEVISILDSVSNTKHKSILFLTYSAGLRVGEVVRLKVDDIDSDRMLIHIRQGKGRKDRYTILSEVALDMLRKYARIERPENWLFPGGKDNSFLTERSVQKIFANACKKAKINKNVSVHSLRHSFATHLLEQGTDLRYIQELLGHSSSKTTEIYTYVTEANISKIKSPLDRLLTR</sequence>
<dbReference type="InterPro" id="IPR050090">
    <property type="entry name" value="Tyrosine_recombinase_XerCD"/>
</dbReference>
<protein>
    <submittedName>
        <fullName evidence="9">Integrase</fullName>
    </submittedName>
</protein>
<dbReference type="InterPro" id="IPR013762">
    <property type="entry name" value="Integrase-like_cat_sf"/>
</dbReference>
<evidence type="ECO:0000256" key="3">
    <source>
        <dbReference type="ARBA" id="ARBA00022908"/>
    </source>
</evidence>
<evidence type="ECO:0000259" key="8">
    <source>
        <dbReference type="PROSITE" id="PS51900"/>
    </source>
</evidence>
<accession>A0ABM6EXV1</accession>
<dbReference type="InterPro" id="IPR011010">
    <property type="entry name" value="DNA_brk_join_enz"/>
</dbReference>
<evidence type="ECO:0000256" key="6">
    <source>
        <dbReference type="PROSITE-ProRule" id="PRU01248"/>
    </source>
</evidence>
<dbReference type="Proteomes" id="UP000177894">
    <property type="component" value="Chromosome"/>
</dbReference>
<evidence type="ECO:0000256" key="4">
    <source>
        <dbReference type="ARBA" id="ARBA00023125"/>
    </source>
</evidence>
<keyword evidence="10" id="KW-1185">Reference proteome</keyword>
<dbReference type="InterPro" id="IPR002104">
    <property type="entry name" value="Integrase_catalytic"/>
</dbReference>
<gene>
    <name evidence="9" type="ORF">BJL90_18810</name>
</gene>
<evidence type="ECO:0000256" key="1">
    <source>
        <dbReference type="ARBA" id="ARBA00003283"/>
    </source>
</evidence>
<dbReference type="Gene3D" id="1.10.150.130">
    <property type="match status" value="1"/>
</dbReference>